<dbReference type="SUPFAM" id="SSF54593">
    <property type="entry name" value="Glyoxalase/Bleomycin resistance protein/Dihydroxybiphenyl dioxygenase"/>
    <property type="match status" value="2"/>
</dbReference>
<dbReference type="Gene3D" id="3.10.180.10">
    <property type="entry name" value="2,3-Dihydroxybiphenyl 1,2-Dioxygenase, domain 1"/>
    <property type="match status" value="2"/>
</dbReference>
<sequence>MQIYRIDHVAQVAADLDAQVGLLEGLFGFRRVRSWDNPAEGVRGARLEIPGSRGQAWEVVAPVGEGSSLQTWLDEHNGRPGLHHVGAEVPDLDAARVELEGRGVKPADGPQGRWLEASLSPPEHGPGILFRLRGPGGLDMCGDSGDNAVAPSEPGEPSSSPHPPPSNGRAALDGPSLGIVALDHVCQAFHDRDELARWYRDLAGFVQVWRTPDDEHPDMADLVLNIPGSSICWEVITGRGEDSFIDRFLERSGPAAHHVTFEVADWDAALAACERHDVPTFDDEEGVTDGAAWKHTFIHPKHTGGVLVQLFWEERPGVWVRSDKIPPTS</sequence>
<dbReference type="GO" id="GO:0004493">
    <property type="term" value="F:methylmalonyl-CoA epimerase activity"/>
    <property type="evidence" value="ECO:0007669"/>
    <property type="project" value="UniProtKB-EC"/>
</dbReference>
<dbReference type="EC" id="5.1.99.1" evidence="5"/>
<dbReference type="GO" id="GO:0046491">
    <property type="term" value="P:L-methylmalonyl-CoA metabolic process"/>
    <property type="evidence" value="ECO:0007669"/>
    <property type="project" value="TreeGrafter"/>
</dbReference>
<reference evidence="7" key="2">
    <citation type="journal article" date="2019" name="Int. J. Syst. Evol. Microbiol.">
        <title>The Global Catalogue of Microorganisms (GCM) 10K type strain sequencing project: providing services to taxonomists for standard genome sequencing and annotation.</title>
        <authorList>
            <consortium name="The Broad Institute Genomics Platform"/>
            <consortium name="The Broad Institute Genome Sequencing Center for Infectious Disease"/>
            <person name="Wu L."/>
            <person name="Ma J."/>
        </authorList>
    </citation>
    <scope>NUCLEOTIDE SEQUENCE [LARGE SCALE GENOMIC DNA]</scope>
    <source>
        <strain evidence="7">JCM 10667</strain>
    </source>
</reference>
<evidence type="ECO:0000313" key="5">
    <source>
        <dbReference type="EMBL" id="MBB4772461.1"/>
    </source>
</evidence>
<dbReference type="AlphaFoldDB" id="A0A7W7MVB4"/>
<evidence type="ECO:0000313" key="6">
    <source>
        <dbReference type="Proteomes" id="UP000549343"/>
    </source>
</evidence>
<evidence type="ECO:0000256" key="1">
    <source>
        <dbReference type="ARBA" id="ARBA00022723"/>
    </source>
</evidence>
<keyword evidence="1" id="KW-0479">Metal-binding</keyword>
<organism evidence="5 6">
    <name type="scientific">Actinomadura livida</name>
    <dbReference type="NCBI Taxonomy" id="79909"/>
    <lineage>
        <taxon>Bacteria</taxon>
        <taxon>Bacillati</taxon>
        <taxon>Actinomycetota</taxon>
        <taxon>Actinomycetes</taxon>
        <taxon>Streptosporangiales</taxon>
        <taxon>Thermomonosporaceae</taxon>
        <taxon>Actinomadura</taxon>
    </lineage>
</organism>
<dbReference type="GO" id="GO:0046872">
    <property type="term" value="F:metal ion binding"/>
    <property type="evidence" value="ECO:0007669"/>
    <property type="project" value="UniProtKB-KW"/>
</dbReference>
<dbReference type="Pfam" id="PF13669">
    <property type="entry name" value="Glyoxalase_4"/>
    <property type="match status" value="2"/>
</dbReference>
<evidence type="ECO:0000313" key="7">
    <source>
        <dbReference type="Proteomes" id="UP001501427"/>
    </source>
</evidence>
<evidence type="ECO:0000259" key="3">
    <source>
        <dbReference type="PROSITE" id="PS51819"/>
    </source>
</evidence>
<keyword evidence="5" id="KW-0413">Isomerase</keyword>
<dbReference type="EMBL" id="BAAAHD010000002">
    <property type="protein sequence ID" value="GAA0546644.1"/>
    <property type="molecule type" value="Genomic_DNA"/>
</dbReference>
<gene>
    <name evidence="5" type="ORF">F4557_000879</name>
    <name evidence="4" type="ORF">GCM10009546_05890</name>
</gene>
<dbReference type="EMBL" id="JACHMV010000001">
    <property type="protein sequence ID" value="MBB4772461.1"/>
    <property type="molecule type" value="Genomic_DNA"/>
</dbReference>
<reference evidence="4" key="4">
    <citation type="submission" date="2023-12" db="EMBL/GenBank/DDBJ databases">
        <authorList>
            <person name="Sun Q."/>
            <person name="Inoue M."/>
        </authorList>
    </citation>
    <scope>NUCLEOTIDE SEQUENCE</scope>
    <source>
        <strain evidence="4">JCM 10667</strain>
    </source>
</reference>
<comment type="caution">
    <text evidence="5">The sequence shown here is derived from an EMBL/GenBank/DDBJ whole genome shotgun (WGS) entry which is preliminary data.</text>
</comment>
<proteinExistence type="predicted"/>
<dbReference type="PANTHER" id="PTHR43048">
    <property type="entry name" value="METHYLMALONYL-COA EPIMERASE"/>
    <property type="match status" value="1"/>
</dbReference>
<protein>
    <submittedName>
        <fullName evidence="5">Methylmalonyl-CoA/ethylmalonyl-CoA epimerase</fullName>
        <ecNumber evidence="5">5.1.99.1</ecNumber>
    </submittedName>
</protein>
<name>A0A7W7MVB4_9ACTN</name>
<reference evidence="4" key="1">
    <citation type="journal article" date="2014" name="Int. J. Syst. Evol. Microbiol.">
        <title>Complete genome of a new Firmicutes species belonging to the dominant human colonic microbiota ('Ruminococcus bicirculans') reveals two chromosomes and a selective capacity to utilize plant glucans.</title>
        <authorList>
            <consortium name="NISC Comparative Sequencing Program"/>
            <person name="Wegmann U."/>
            <person name="Louis P."/>
            <person name="Goesmann A."/>
            <person name="Henrissat B."/>
            <person name="Duncan S.H."/>
            <person name="Flint H.J."/>
        </authorList>
    </citation>
    <scope>NUCLEOTIDE SEQUENCE</scope>
    <source>
        <strain evidence="4">JCM 10667</strain>
    </source>
</reference>
<dbReference type="InterPro" id="IPR051785">
    <property type="entry name" value="MMCE/EMCE_epimerase"/>
</dbReference>
<dbReference type="PROSITE" id="PS51819">
    <property type="entry name" value="VOC"/>
    <property type="match status" value="2"/>
</dbReference>
<dbReference type="InterPro" id="IPR037523">
    <property type="entry name" value="VOC_core"/>
</dbReference>
<dbReference type="Proteomes" id="UP001501427">
    <property type="component" value="Unassembled WGS sequence"/>
</dbReference>
<accession>A0A7W7MVB4</accession>
<dbReference type="InterPro" id="IPR029068">
    <property type="entry name" value="Glyas_Bleomycin-R_OHBP_Dase"/>
</dbReference>
<dbReference type="Proteomes" id="UP000549343">
    <property type="component" value="Unassembled WGS sequence"/>
</dbReference>
<evidence type="ECO:0000313" key="4">
    <source>
        <dbReference type="EMBL" id="GAA0546644.1"/>
    </source>
</evidence>
<evidence type="ECO:0000256" key="2">
    <source>
        <dbReference type="SAM" id="MobiDB-lite"/>
    </source>
</evidence>
<dbReference type="PANTHER" id="PTHR43048:SF3">
    <property type="entry name" value="METHYLMALONYL-COA EPIMERASE, MITOCHONDRIAL"/>
    <property type="match status" value="1"/>
</dbReference>
<reference evidence="5 6" key="3">
    <citation type="submission" date="2020-08" db="EMBL/GenBank/DDBJ databases">
        <title>Sequencing the genomes of 1000 actinobacteria strains.</title>
        <authorList>
            <person name="Klenk H.-P."/>
        </authorList>
    </citation>
    <scope>NUCLEOTIDE SEQUENCE [LARGE SCALE GENOMIC DNA]</scope>
    <source>
        <strain evidence="5 6">DSM 44772</strain>
    </source>
</reference>
<keyword evidence="7" id="KW-1185">Reference proteome</keyword>
<feature type="region of interest" description="Disordered" evidence="2">
    <location>
        <begin position="102"/>
        <end position="174"/>
    </location>
</feature>
<feature type="domain" description="VOC" evidence="3">
    <location>
        <begin position="181"/>
        <end position="313"/>
    </location>
</feature>
<feature type="domain" description="VOC" evidence="3">
    <location>
        <begin position="5"/>
        <end position="145"/>
    </location>
</feature>
<dbReference type="RefSeq" id="WP_184879914.1">
    <property type="nucleotide sequence ID" value="NZ_BAAAHD010000002.1"/>
</dbReference>